<dbReference type="InterPro" id="IPR036412">
    <property type="entry name" value="HAD-like_sf"/>
</dbReference>
<keyword evidence="1" id="KW-0378">Hydrolase</keyword>
<dbReference type="Gene3D" id="3.40.50.1000">
    <property type="entry name" value="HAD superfamily/HAD-like"/>
    <property type="match status" value="1"/>
</dbReference>
<dbReference type="PANTHER" id="PTHR10000:SF8">
    <property type="entry name" value="HAD SUPERFAMILY HYDROLASE-LIKE, TYPE 3"/>
    <property type="match status" value="1"/>
</dbReference>
<dbReference type="GO" id="GO:0000287">
    <property type="term" value="F:magnesium ion binding"/>
    <property type="evidence" value="ECO:0007669"/>
    <property type="project" value="TreeGrafter"/>
</dbReference>
<proteinExistence type="predicted"/>
<dbReference type="GO" id="GO:0016791">
    <property type="term" value="F:phosphatase activity"/>
    <property type="evidence" value="ECO:0007669"/>
    <property type="project" value="UniProtKB-ARBA"/>
</dbReference>
<reference evidence="1" key="1">
    <citation type="journal article" date="2014" name="Nucleic Acids Res.">
        <title>The evolutionary dynamics of variant antigen genes in Babesia reveal a history of genomic innovation underlying host-parasite interaction.</title>
        <authorList>
            <person name="Jackson A.P."/>
            <person name="Otto T.D."/>
            <person name="Darby A."/>
            <person name="Ramaprasad A."/>
            <person name="Xia D."/>
            <person name="Echaide I.E."/>
            <person name="Farber M."/>
            <person name="Gahlot S."/>
            <person name="Gamble J."/>
            <person name="Gupta D."/>
            <person name="Gupta Y."/>
            <person name="Jackson L."/>
            <person name="Malandrin L."/>
            <person name="Malas T.B."/>
            <person name="Moussa E."/>
            <person name="Nair M."/>
            <person name="Reid A.J."/>
            <person name="Sanders M."/>
            <person name="Sharma J."/>
            <person name="Tracey A."/>
            <person name="Quail M.A."/>
            <person name="Weir W."/>
            <person name="Wastling J.M."/>
            <person name="Hall N."/>
            <person name="Willadsen P."/>
            <person name="Lingelbach K."/>
            <person name="Shiels B."/>
            <person name="Tait A."/>
            <person name="Berriman M."/>
            <person name="Allred D.R."/>
            <person name="Pain A."/>
        </authorList>
    </citation>
    <scope>NUCLEOTIDE SEQUENCE</scope>
    <source>
        <strain evidence="1">1802A</strain>
    </source>
</reference>
<dbReference type="EMBL" id="JAHBMH010000044">
    <property type="protein sequence ID" value="KAK1935908.1"/>
    <property type="molecule type" value="Genomic_DNA"/>
</dbReference>
<dbReference type="Pfam" id="PF08282">
    <property type="entry name" value="Hydrolase_3"/>
    <property type="match status" value="1"/>
</dbReference>
<dbReference type="Gene3D" id="3.30.1240.10">
    <property type="match status" value="1"/>
</dbReference>
<organism evidence="1 2">
    <name type="scientific">Babesia divergens</name>
    <dbReference type="NCBI Taxonomy" id="32595"/>
    <lineage>
        <taxon>Eukaryota</taxon>
        <taxon>Sar</taxon>
        <taxon>Alveolata</taxon>
        <taxon>Apicomplexa</taxon>
        <taxon>Aconoidasida</taxon>
        <taxon>Piroplasmida</taxon>
        <taxon>Babesiidae</taxon>
        <taxon>Babesia</taxon>
    </lineage>
</organism>
<gene>
    <name evidence="1" type="ORF">X943_000328</name>
</gene>
<evidence type="ECO:0000313" key="2">
    <source>
        <dbReference type="Proteomes" id="UP001195914"/>
    </source>
</evidence>
<dbReference type="PANTHER" id="PTHR10000">
    <property type="entry name" value="PHOSPHOSERINE PHOSPHATASE"/>
    <property type="match status" value="1"/>
</dbReference>
<evidence type="ECO:0000313" key="1">
    <source>
        <dbReference type="EMBL" id="KAK1935908.1"/>
    </source>
</evidence>
<keyword evidence="2" id="KW-1185">Reference proteome</keyword>
<sequence>MCTVSKQTLPVRPPKHFAVDIDGTFLSFNDTQFAKNKKAFEKALKAGYNVFFCTGSYFYSHPYKFLGRPYTSSMAVLDDDFVRSTGYRGFPGVYHNGGVVYDGNGNVLRLSHFGASFMSQFCDYIVAHNLEKYVVFCDMLETYMLCEESTLMKPALADIDVLSAPTVVTRDMLLDMKISLLIISDSNILTNQTNLQRGVDYVLKEGSLGTWDVTPCGVTKAQGLKVLLDSYGCSSENCGFIGNGTNDIEAMTLTDISFAVDNASEDVKAYAKYTLAENNDEGAFHKAMEIVYGISPE</sequence>
<comment type="caution">
    <text evidence="1">The sequence shown here is derived from an EMBL/GenBank/DDBJ whole genome shotgun (WGS) entry which is preliminary data.</text>
</comment>
<dbReference type="AlphaFoldDB" id="A0AAD9GCE3"/>
<dbReference type="InterPro" id="IPR023214">
    <property type="entry name" value="HAD_sf"/>
</dbReference>
<accession>A0AAD9GCE3</accession>
<reference evidence="1" key="2">
    <citation type="submission" date="2021-05" db="EMBL/GenBank/DDBJ databases">
        <authorList>
            <person name="Pain A."/>
        </authorList>
    </citation>
    <scope>NUCLEOTIDE SEQUENCE</scope>
    <source>
        <strain evidence="1">1802A</strain>
    </source>
</reference>
<dbReference type="Proteomes" id="UP001195914">
    <property type="component" value="Unassembled WGS sequence"/>
</dbReference>
<protein>
    <submittedName>
        <fullName evidence="1">HAD superfamily hydrolase</fullName>
    </submittedName>
</protein>
<name>A0AAD9GCE3_BABDI</name>
<dbReference type="GO" id="GO:0005829">
    <property type="term" value="C:cytosol"/>
    <property type="evidence" value="ECO:0007669"/>
    <property type="project" value="TreeGrafter"/>
</dbReference>
<dbReference type="SUPFAM" id="SSF56784">
    <property type="entry name" value="HAD-like"/>
    <property type="match status" value="1"/>
</dbReference>